<dbReference type="RefSeq" id="WP_149816215.1">
    <property type="nucleotide sequence ID" value="NZ_VUOA01000014.1"/>
</dbReference>
<dbReference type="InterPro" id="IPR000014">
    <property type="entry name" value="PAS"/>
</dbReference>
<dbReference type="Gene3D" id="1.10.287.130">
    <property type="match status" value="1"/>
</dbReference>
<dbReference type="Proteomes" id="UP000323142">
    <property type="component" value="Unassembled WGS sequence"/>
</dbReference>
<evidence type="ECO:0000256" key="2">
    <source>
        <dbReference type="ARBA" id="ARBA00012438"/>
    </source>
</evidence>
<feature type="modified residue" description="4-aspartylphosphate" evidence="3">
    <location>
        <position position="87"/>
    </location>
</feature>
<dbReference type="Gene3D" id="3.40.50.2300">
    <property type="match status" value="1"/>
</dbReference>
<evidence type="ECO:0000256" key="1">
    <source>
        <dbReference type="ARBA" id="ARBA00000085"/>
    </source>
</evidence>
<dbReference type="PANTHER" id="PTHR43228:SF6">
    <property type="entry name" value="RESPONSE REGULATOR RECEIVER"/>
    <property type="match status" value="1"/>
</dbReference>
<sequence>MPTLLSLFVLAPDDAAPLAGGAAGMKRSDGGPTAPARILVVEDNRIVARDIQRQLRHVGYEVVGTAVSGEEAVRLALATRPDLVLMDISLEGAMDGIDAARVIGASCPVVFLTAYADDETVYRAGQSAPFGYLLKPFDEIQLRTSIEIALRRHEAENRVRRAASQHAATLASLSDALIATDEAGRVTFLNPAAEALTGWVRADAADRALEEVLGAGLAPSDGPTTIVGRDGRRTRIRHCSALVRDEDGGITGSVLILRELPDEDPVVPALSDGGRGRANQDLLVTMADGISQPLMAIVTNAASCLRWLQAGNMNVEEAFRAVERIVTDGHRVGDLVSNIRTFAQAAPPNLADFDLQETILEAIARLRHEPARIAVSWETAFDLRSRWALGDRGQIAGVLHELVVTGLGALGPSARAGTVAFRTCPDASEGVVVGIATFGASRPDFEPIRPPSPIDCPGLGGIGMAICRSTIEAHGGRLWSGPGTADGTSVYFSLPGATARDHGETHA</sequence>
<dbReference type="SMART" id="SM00388">
    <property type="entry name" value="HisKA"/>
    <property type="match status" value="1"/>
</dbReference>
<dbReference type="AlphaFoldDB" id="A0A5B2VJ87"/>
<dbReference type="InterPro" id="IPR013767">
    <property type="entry name" value="PAS_fold"/>
</dbReference>
<dbReference type="PANTHER" id="PTHR43228">
    <property type="entry name" value="TWO-COMPONENT RESPONSE REGULATOR"/>
    <property type="match status" value="1"/>
</dbReference>
<feature type="domain" description="Response regulatory" evidence="4">
    <location>
        <begin position="37"/>
        <end position="150"/>
    </location>
</feature>
<dbReference type="SUPFAM" id="SSF52172">
    <property type="entry name" value="CheY-like"/>
    <property type="match status" value="1"/>
</dbReference>
<dbReference type="OrthoDB" id="226486at2"/>
<dbReference type="SMART" id="SM00448">
    <property type="entry name" value="REC"/>
    <property type="match status" value="1"/>
</dbReference>
<gene>
    <name evidence="6" type="ORF">F0L46_06370</name>
</gene>
<dbReference type="EC" id="2.7.13.3" evidence="2"/>
<dbReference type="SMART" id="SM00091">
    <property type="entry name" value="PAS"/>
    <property type="match status" value="1"/>
</dbReference>
<dbReference type="InterPro" id="IPR052048">
    <property type="entry name" value="ST_Response_Regulator"/>
</dbReference>
<dbReference type="EMBL" id="VUOA01000014">
    <property type="protein sequence ID" value="KAA2238267.1"/>
    <property type="molecule type" value="Genomic_DNA"/>
</dbReference>
<dbReference type="Pfam" id="PF00072">
    <property type="entry name" value="Response_reg"/>
    <property type="match status" value="1"/>
</dbReference>
<dbReference type="PROSITE" id="PS50110">
    <property type="entry name" value="RESPONSE_REGULATORY"/>
    <property type="match status" value="1"/>
</dbReference>
<proteinExistence type="predicted"/>
<comment type="caution">
    <text evidence="6">The sequence shown here is derived from an EMBL/GenBank/DDBJ whole genome shotgun (WGS) entry which is preliminary data.</text>
</comment>
<evidence type="ECO:0000313" key="7">
    <source>
        <dbReference type="Proteomes" id="UP000323142"/>
    </source>
</evidence>
<dbReference type="InterPro" id="IPR001789">
    <property type="entry name" value="Sig_transdc_resp-reg_receiver"/>
</dbReference>
<reference evidence="6 7" key="1">
    <citation type="submission" date="2019-09" db="EMBL/GenBank/DDBJ databases">
        <title>Salinarimonas rosea gen. nov., sp. nov., a new member of the a-2 subgroup of the Proteobacteria.</title>
        <authorList>
            <person name="Liu J."/>
        </authorList>
    </citation>
    <scope>NUCLEOTIDE SEQUENCE [LARGE SCALE GENOMIC DNA]</scope>
    <source>
        <strain evidence="6 7">BN140002</strain>
    </source>
</reference>
<dbReference type="InterPro" id="IPR035965">
    <property type="entry name" value="PAS-like_dom_sf"/>
</dbReference>
<dbReference type="SUPFAM" id="SSF55785">
    <property type="entry name" value="PYP-like sensor domain (PAS domain)"/>
    <property type="match status" value="1"/>
</dbReference>
<dbReference type="InterPro" id="IPR011006">
    <property type="entry name" value="CheY-like_superfamily"/>
</dbReference>
<protein>
    <recommendedName>
        <fullName evidence="2">histidine kinase</fullName>
        <ecNumber evidence="2">2.7.13.3</ecNumber>
    </recommendedName>
</protein>
<organism evidence="6 7">
    <name type="scientific">Salinarimonas soli</name>
    <dbReference type="NCBI Taxonomy" id="1638099"/>
    <lineage>
        <taxon>Bacteria</taxon>
        <taxon>Pseudomonadati</taxon>
        <taxon>Pseudomonadota</taxon>
        <taxon>Alphaproteobacteria</taxon>
        <taxon>Hyphomicrobiales</taxon>
        <taxon>Salinarimonadaceae</taxon>
        <taxon>Salinarimonas</taxon>
    </lineage>
</organism>
<dbReference type="PROSITE" id="PS50112">
    <property type="entry name" value="PAS"/>
    <property type="match status" value="1"/>
</dbReference>
<keyword evidence="3" id="KW-0597">Phosphoprotein</keyword>
<accession>A0A5B2VJ87</accession>
<dbReference type="SUPFAM" id="SSF55874">
    <property type="entry name" value="ATPase domain of HSP90 chaperone/DNA topoisomerase II/histidine kinase"/>
    <property type="match status" value="1"/>
</dbReference>
<name>A0A5B2VJ87_9HYPH</name>
<dbReference type="Gene3D" id="3.30.450.20">
    <property type="entry name" value="PAS domain"/>
    <property type="match status" value="1"/>
</dbReference>
<evidence type="ECO:0000259" key="4">
    <source>
        <dbReference type="PROSITE" id="PS50110"/>
    </source>
</evidence>
<reference evidence="6 7" key="2">
    <citation type="submission" date="2019-09" db="EMBL/GenBank/DDBJ databases">
        <authorList>
            <person name="Jin C."/>
        </authorList>
    </citation>
    <scope>NUCLEOTIDE SEQUENCE [LARGE SCALE GENOMIC DNA]</scope>
    <source>
        <strain evidence="6 7">BN140002</strain>
    </source>
</reference>
<evidence type="ECO:0000256" key="3">
    <source>
        <dbReference type="PROSITE-ProRule" id="PRU00169"/>
    </source>
</evidence>
<dbReference type="Pfam" id="PF00989">
    <property type="entry name" value="PAS"/>
    <property type="match status" value="1"/>
</dbReference>
<dbReference type="Gene3D" id="3.30.565.10">
    <property type="entry name" value="Histidine kinase-like ATPase, C-terminal domain"/>
    <property type="match status" value="1"/>
</dbReference>
<dbReference type="InterPro" id="IPR003661">
    <property type="entry name" value="HisK_dim/P_dom"/>
</dbReference>
<dbReference type="CDD" id="cd00130">
    <property type="entry name" value="PAS"/>
    <property type="match status" value="1"/>
</dbReference>
<feature type="domain" description="PAS" evidence="5">
    <location>
        <begin position="162"/>
        <end position="221"/>
    </location>
</feature>
<dbReference type="GO" id="GO:0006355">
    <property type="term" value="P:regulation of DNA-templated transcription"/>
    <property type="evidence" value="ECO:0007669"/>
    <property type="project" value="InterPro"/>
</dbReference>
<comment type="catalytic activity">
    <reaction evidence="1">
        <text>ATP + protein L-histidine = ADP + protein N-phospho-L-histidine.</text>
        <dbReference type="EC" id="2.7.13.3"/>
    </reaction>
</comment>
<evidence type="ECO:0000313" key="6">
    <source>
        <dbReference type="EMBL" id="KAA2238267.1"/>
    </source>
</evidence>
<dbReference type="InterPro" id="IPR036890">
    <property type="entry name" value="HATPase_C_sf"/>
</dbReference>
<dbReference type="CDD" id="cd17534">
    <property type="entry name" value="REC_DC-like"/>
    <property type="match status" value="1"/>
</dbReference>
<dbReference type="GO" id="GO:0000155">
    <property type="term" value="F:phosphorelay sensor kinase activity"/>
    <property type="evidence" value="ECO:0007669"/>
    <property type="project" value="InterPro"/>
</dbReference>
<evidence type="ECO:0000259" key="5">
    <source>
        <dbReference type="PROSITE" id="PS50112"/>
    </source>
</evidence>
<dbReference type="NCBIfam" id="TIGR00229">
    <property type="entry name" value="sensory_box"/>
    <property type="match status" value="1"/>
</dbReference>
<keyword evidence="7" id="KW-1185">Reference proteome</keyword>